<proteinExistence type="predicted"/>
<dbReference type="Pfam" id="PF08448">
    <property type="entry name" value="PAS_4"/>
    <property type="match status" value="1"/>
</dbReference>
<organism evidence="5 6">
    <name type="scientific">Methanosarcina horonobensis HB-1 = JCM 15518</name>
    <dbReference type="NCBI Taxonomy" id="1434110"/>
    <lineage>
        <taxon>Archaea</taxon>
        <taxon>Methanobacteriati</taxon>
        <taxon>Methanobacteriota</taxon>
        <taxon>Stenosarchaea group</taxon>
        <taxon>Methanomicrobia</taxon>
        <taxon>Methanosarcinales</taxon>
        <taxon>Methanosarcinaceae</taxon>
        <taxon>Methanosarcina</taxon>
    </lineage>
</organism>
<dbReference type="STRING" id="1434110.MSHOH_2695"/>
<dbReference type="Gene3D" id="3.30.450.20">
    <property type="entry name" value="PAS domain"/>
    <property type="match status" value="5"/>
</dbReference>
<dbReference type="GeneID" id="25419442"/>
<dbReference type="InterPro" id="IPR000700">
    <property type="entry name" value="PAS-assoc_C"/>
</dbReference>
<feature type="coiled-coil region" evidence="1">
    <location>
        <begin position="722"/>
        <end position="749"/>
    </location>
</feature>
<dbReference type="OrthoDB" id="137844at2157"/>
<dbReference type="Proteomes" id="UP000033101">
    <property type="component" value="Chromosome"/>
</dbReference>
<dbReference type="Pfam" id="PF02518">
    <property type="entry name" value="HATPase_c"/>
    <property type="match status" value="1"/>
</dbReference>
<evidence type="ECO:0000259" key="3">
    <source>
        <dbReference type="PROSITE" id="PS50112"/>
    </source>
</evidence>
<dbReference type="RefSeq" id="WP_052730876.1">
    <property type="nucleotide sequence ID" value="NZ_CP009516.1"/>
</dbReference>
<dbReference type="PROSITE" id="PS50112">
    <property type="entry name" value="PAS"/>
    <property type="match status" value="3"/>
</dbReference>
<dbReference type="InterPro" id="IPR000014">
    <property type="entry name" value="PAS"/>
</dbReference>
<dbReference type="InterPro" id="IPR036890">
    <property type="entry name" value="HATPase_C_sf"/>
</dbReference>
<dbReference type="PANTHER" id="PTHR43065">
    <property type="entry name" value="SENSOR HISTIDINE KINASE"/>
    <property type="match status" value="1"/>
</dbReference>
<dbReference type="InterPro" id="IPR011495">
    <property type="entry name" value="Sig_transdc_His_kin_sub2_dim/P"/>
</dbReference>
<dbReference type="InterPro" id="IPR003594">
    <property type="entry name" value="HATPase_dom"/>
</dbReference>
<dbReference type="EMBL" id="CP009516">
    <property type="protein sequence ID" value="AKB79178.1"/>
    <property type="molecule type" value="Genomic_DNA"/>
</dbReference>
<feature type="coiled-coil region" evidence="1">
    <location>
        <begin position="319"/>
        <end position="346"/>
    </location>
</feature>
<protein>
    <submittedName>
        <fullName evidence="5">Sensory transduction histidine kinase</fullName>
    </submittedName>
</protein>
<feature type="domain" description="PAC" evidence="4">
    <location>
        <begin position="686"/>
        <end position="738"/>
    </location>
</feature>
<dbReference type="SMART" id="SM00086">
    <property type="entry name" value="PAC"/>
    <property type="match status" value="4"/>
</dbReference>
<dbReference type="AlphaFoldDB" id="A0A0E3SHG3"/>
<dbReference type="CDD" id="cd00130">
    <property type="entry name" value="PAS"/>
    <property type="match status" value="4"/>
</dbReference>
<gene>
    <name evidence="5" type="ORF">MSHOH_2695</name>
</gene>
<keyword evidence="6" id="KW-1185">Reference proteome</keyword>
<feature type="coiled-coil region" evidence="1">
    <location>
        <begin position="574"/>
        <end position="622"/>
    </location>
</feature>
<dbReference type="PATRIC" id="fig|1434110.4.peg.3478"/>
<dbReference type="SUPFAM" id="SSF55874">
    <property type="entry name" value="ATPase domain of HSP90 chaperone/DNA topoisomerase II/histidine kinase"/>
    <property type="match status" value="1"/>
</dbReference>
<evidence type="ECO:0000259" key="4">
    <source>
        <dbReference type="PROSITE" id="PS50113"/>
    </source>
</evidence>
<dbReference type="Pfam" id="PF08447">
    <property type="entry name" value="PAS_3"/>
    <property type="match status" value="2"/>
</dbReference>
<sequence length="1095" mass="127202">MKNDIRNSGIDIIGGVPWGTHFCQFYQTKEDLMDILIPYLKAGLENNELCVWIIPQLTEAEKIKETLKAAASDIDIYLKKGQIEIIPHSVWYFKNKDFDSQRALDSLIERANKSLSNGYNGLRLFENICWLEKENWNDFVNYERRLDSVMARYPIIAMCAYCLDAFKVVNVVDIVASHQFFLAKKGRKWEQIENSGRRNDTECKRIEQALHESEDRYKAVFDNSIDAIFITSPDGTIHAANPAACQMFGMTEEEIIRAGRNGTVDTSDPRLKSMLEERARTGRFKGELNHRRKDGTIFTGEITSSFFKDKNSIVKTVIIIRDVTERKEAEEALQKSEERYRMLFTNMTEGFGLVEVISNKEGKPYDYRYLEVNPAFEFILGIKREQILGKTMLQVFSGISATALKKYCEVALSGQPTHFEIFSHVEDKYLDVYIFSPENGKLALILRDITERKKIEKELQESEKKYRNIIETASEGIWISDSEFRTTYINKRMAEMAGYTQDEMIGRYAWDFTDEENKAIIKQNLEKRRQGVDESYESKFLRKDGSPLCTIVSSKSLFDGNGKFMGSMAMFTDITRRKEAETKLKETLDNLEEKVKKRTAELEKAYNSLKESERSLSEAQKMAHIGNWEWDVVADKAYWSEEMYRIFRRDPQKLAPSYNEYSNYIHPDDRDIFYNVTKKAEIRKPYSIDYRIVLANGEERTVHMQSEAIFDENNNPIRVKGIVQDITERKLAQQKLEESEERYRSFIENFKGIAFQADENFIPVFLHGTVEEITGYSEEEFMSRQSWKEIIHPEDLPRIYEEEEEVRNSPHKAYGEIDFRIVRRDGKIKWVHEIYQKIPGNDRTLDKYQGAIYDITERKKAEEALQKIEKIRIKEIHHRIKNNLQVISSLLDLQAETFSHLETCKTPDVIEAFMESQSRVISMALIHEELYKGDKIDTLNFAAYLRKLTSELFTSYSPRDRDISFKLDLEQVDIGMDTAIPLGIIVNELVSNSFKHAFPAGERGKIQINLRRTDNSAPRSEISAPDKECMQKNGFRHILIVSDNGKGIPEEMDIKNLNSLGLQLVNVLVEQIDGCIELERDHGTKFTIWFRDTGM</sequence>
<dbReference type="GO" id="GO:0016301">
    <property type="term" value="F:kinase activity"/>
    <property type="evidence" value="ECO:0007669"/>
    <property type="project" value="UniProtKB-KW"/>
</dbReference>
<dbReference type="SUPFAM" id="SSF55785">
    <property type="entry name" value="PYP-like sensor domain (PAS domain)"/>
    <property type="match status" value="5"/>
</dbReference>
<evidence type="ECO:0000259" key="2">
    <source>
        <dbReference type="PROSITE" id="PS50109"/>
    </source>
</evidence>
<dbReference type="InterPro" id="IPR013655">
    <property type="entry name" value="PAS_fold_3"/>
</dbReference>
<feature type="domain" description="PAC" evidence="4">
    <location>
        <begin position="284"/>
        <end position="335"/>
    </location>
</feature>
<dbReference type="Gene3D" id="2.10.70.100">
    <property type="match status" value="1"/>
</dbReference>
<dbReference type="PROSITE" id="PS50113">
    <property type="entry name" value="PAC"/>
    <property type="match status" value="4"/>
</dbReference>
<evidence type="ECO:0000256" key="1">
    <source>
        <dbReference type="SAM" id="Coils"/>
    </source>
</evidence>
<feature type="domain" description="Histidine kinase" evidence="2">
    <location>
        <begin position="875"/>
        <end position="1094"/>
    </location>
</feature>
<dbReference type="SMART" id="SM00387">
    <property type="entry name" value="HATPase_c"/>
    <property type="match status" value="1"/>
</dbReference>
<feature type="domain" description="PAS" evidence="3">
    <location>
        <begin position="739"/>
        <end position="810"/>
    </location>
</feature>
<feature type="domain" description="PAS" evidence="3">
    <location>
        <begin position="213"/>
        <end position="256"/>
    </location>
</feature>
<feature type="domain" description="PAS" evidence="3">
    <location>
        <begin position="462"/>
        <end position="532"/>
    </location>
</feature>
<feature type="domain" description="PAC" evidence="4">
    <location>
        <begin position="534"/>
        <end position="586"/>
    </location>
</feature>
<keyword evidence="5" id="KW-0808">Transferase</keyword>
<dbReference type="Pfam" id="PF14417">
    <property type="entry name" value="MEDS"/>
    <property type="match status" value="1"/>
</dbReference>
<dbReference type="SMART" id="SM00091">
    <property type="entry name" value="PAS"/>
    <property type="match status" value="5"/>
</dbReference>
<keyword evidence="5" id="KW-0418">Kinase</keyword>
<dbReference type="InterPro" id="IPR005467">
    <property type="entry name" value="His_kinase_dom"/>
</dbReference>
<dbReference type="InterPro" id="IPR013656">
    <property type="entry name" value="PAS_4"/>
</dbReference>
<feature type="coiled-coil region" evidence="1">
    <location>
        <begin position="445"/>
        <end position="472"/>
    </location>
</feature>
<dbReference type="KEGG" id="mhor:MSHOH_2695"/>
<dbReference type="InterPro" id="IPR001610">
    <property type="entry name" value="PAC"/>
</dbReference>
<dbReference type="HOGENOM" id="CLU_000445_114_57_2"/>
<evidence type="ECO:0000313" key="5">
    <source>
        <dbReference type="EMBL" id="AKB79178.1"/>
    </source>
</evidence>
<dbReference type="Pfam" id="PF13426">
    <property type="entry name" value="PAS_9"/>
    <property type="match status" value="2"/>
</dbReference>
<dbReference type="PANTHER" id="PTHR43065:SF23">
    <property type="entry name" value="SENSOR HISTIDINE KINASE PDTAS"/>
    <property type="match status" value="1"/>
</dbReference>
<dbReference type="InterPro" id="IPR035965">
    <property type="entry name" value="PAS-like_dom_sf"/>
</dbReference>
<dbReference type="InterPro" id="IPR025847">
    <property type="entry name" value="MEDS_domain"/>
</dbReference>
<name>A0A0E3SHG3_9EURY</name>
<feature type="domain" description="PAC" evidence="4">
    <location>
        <begin position="815"/>
        <end position="867"/>
    </location>
</feature>
<keyword evidence="1" id="KW-0175">Coiled coil</keyword>
<dbReference type="Gene3D" id="3.30.565.10">
    <property type="entry name" value="Histidine kinase-like ATPase, C-terminal domain"/>
    <property type="match status" value="1"/>
</dbReference>
<reference evidence="5 6" key="1">
    <citation type="submission" date="2014-07" db="EMBL/GenBank/DDBJ databases">
        <title>Methanogenic archaea and the global carbon cycle.</title>
        <authorList>
            <person name="Henriksen J.R."/>
            <person name="Luke J."/>
            <person name="Reinhart S."/>
            <person name="Benedict M.N."/>
            <person name="Youngblut N.D."/>
            <person name="Metcalf M.E."/>
            <person name="Whitaker R.J."/>
            <person name="Metcalf W.W."/>
        </authorList>
    </citation>
    <scope>NUCLEOTIDE SEQUENCE [LARGE SCALE GENOMIC DNA]</scope>
    <source>
        <strain evidence="5 6">HB-1</strain>
    </source>
</reference>
<dbReference type="PROSITE" id="PS50109">
    <property type="entry name" value="HIS_KIN"/>
    <property type="match status" value="1"/>
</dbReference>
<accession>A0A0E3SHG3</accession>
<evidence type="ECO:0000313" key="6">
    <source>
        <dbReference type="Proteomes" id="UP000033101"/>
    </source>
</evidence>
<dbReference type="Pfam" id="PF07568">
    <property type="entry name" value="HisKA_2"/>
    <property type="match status" value="1"/>
</dbReference>
<dbReference type="NCBIfam" id="TIGR00229">
    <property type="entry name" value="sensory_box"/>
    <property type="match status" value="5"/>
</dbReference>